<dbReference type="GO" id="GO:0008168">
    <property type="term" value="F:methyltransferase activity"/>
    <property type="evidence" value="ECO:0007669"/>
    <property type="project" value="UniProtKB-KW"/>
</dbReference>
<accession>A0A5C6W6H2</accession>
<gene>
    <name evidence="2" type="ORF">FS935_02020</name>
</gene>
<dbReference type="PANTHER" id="PTHR43861">
    <property type="entry name" value="TRANS-ACONITATE 2-METHYLTRANSFERASE-RELATED"/>
    <property type="match status" value="1"/>
</dbReference>
<dbReference type="Proteomes" id="UP000321363">
    <property type="component" value="Unassembled WGS sequence"/>
</dbReference>
<dbReference type="InterPro" id="IPR025714">
    <property type="entry name" value="Methyltranfer_dom"/>
</dbReference>
<dbReference type="RefSeq" id="WP_146945855.1">
    <property type="nucleotide sequence ID" value="NZ_VOQF01000001.1"/>
</dbReference>
<protein>
    <submittedName>
        <fullName evidence="2">Methyltransferase domain-containing protein</fullName>
    </submittedName>
</protein>
<sequence length="258" mass="29749">MTKIQISNDTWNALLYDGNHSFVSKFGNDLVDLLDPKEGEKILDLGCGTGDLAKSLSDKRVKVIGVDKSENMIKQAKLKYPKIEFNVCDATELTYYEEFDAVFSNATLHWIKTPKIALECIFNSLKQNGRFIAEFGGKGNIKIIADEIIKTMKEFGYEFNMEIFPWYFPSIGEYTSLMEQIGFRVTFSHHFDRPTPLEGENGIKNWINMFASQMFTGITPEMKDLMISKVQLNLKEQLYKEDKWLADYKRIRVIGMKN</sequence>
<comment type="caution">
    <text evidence="2">The sequence shown here is derived from an EMBL/GenBank/DDBJ whole genome shotgun (WGS) entry which is preliminary data.</text>
</comment>
<reference evidence="2 3" key="1">
    <citation type="journal article" date="2005" name="Int. J. Syst. Evol. Microbiol.">
        <title>Bacillus litoralis sp. nov., isolated from a tidal flat of the Yellow Sea in Korea.</title>
        <authorList>
            <person name="Yoon J.H."/>
            <person name="Oh T.K."/>
        </authorList>
    </citation>
    <scope>NUCLEOTIDE SEQUENCE [LARGE SCALE GENOMIC DNA]</scope>
    <source>
        <strain evidence="2 3">SW-211</strain>
    </source>
</reference>
<proteinExistence type="predicted"/>
<dbReference type="CDD" id="cd02440">
    <property type="entry name" value="AdoMet_MTases"/>
    <property type="match status" value="1"/>
</dbReference>
<dbReference type="OrthoDB" id="9760689at2"/>
<dbReference type="Gene3D" id="3.40.50.150">
    <property type="entry name" value="Vaccinia Virus protein VP39"/>
    <property type="match status" value="1"/>
</dbReference>
<keyword evidence="2" id="KW-0489">Methyltransferase</keyword>
<evidence type="ECO:0000259" key="1">
    <source>
        <dbReference type="Pfam" id="PF13847"/>
    </source>
</evidence>
<organism evidence="2 3">
    <name type="scientific">Metabacillus litoralis</name>
    <dbReference type="NCBI Taxonomy" id="152268"/>
    <lineage>
        <taxon>Bacteria</taxon>
        <taxon>Bacillati</taxon>
        <taxon>Bacillota</taxon>
        <taxon>Bacilli</taxon>
        <taxon>Bacillales</taxon>
        <taxon>Bacillaceae</taxon>
        <taxon>Metabacillus</taxon>
    </lineage>
</organism>
<evidence type="ECO:0000313" key="3">
    <source>
        <dbReference type="Proteomes" id="UP000321363"/>
    </source>
</evidence>
<dbReference type="SUPFAM" id="SSF53335">
    <property type="entry name" value="S-adenosyl-L-methionine-dependent methyltransferases"/>
    <property type="match status" value="1"/>
</dbReference>
<dbReference type="EMBL" id="VOQF01000001">
    <property type="protein sequence ID" value="TXC92994.1"/>
    <property type="molecule type" value="Genomic_DNA"/>
</dbReference>
<dbReference type="AlphaFoldDB" id="A0A5C6W6H2"/>
<feature type="domain" description="Methyltransferase" evidence="1">
    <location>
        <begin position="37"/>
        <end position="134"/>
    </location>
</feature>
<dbReference type="PANTHER" id="PTHR43861:SF1">
    <property type="entry name" value="TRANS-ACONITATE 2-METHYLTRANSFERASE"/>
    <property type="match status" value="1"/>
</dbReference>
<keyword evidence="3" id="KW-1185">Reference proteome</keyword>
<dbReference type="InterPro" id="IPR029063">
    <property type="entry name" value="SAM-dependent_MTases_sf"/>
</dbReference>
<evidence type="ECO:0000313" key="2">
    <source>
        <dbReference type="EMBL" id="TXC92994.1"/>
    </source>
</evidence>
<dbReference type="GO" id="GO:0032259">
    <property type="term" value="P:methylation"/>
    <property type="evidence" value="ECO:0007669"/>
    <property type="project" value="UniProtKB-KW"/>
</dbReference>
<dbReference type="Pfam" id="PF13847">
    <property type="entry name" value="Methyltransf_31"/>
    <property type="match status" value="1"/>
</dbReference>
<keyword evidence="2" id="KW-0808">Transferase</keyword>
<name>A0A5C6W6H2_9BACI</name>